<reference evidence="1" key="1">
    <citation type="submission" date="2018-06" db="EMBL/GenBank/DDBJ databases">
        <authorList>
            <person name="Zhirakovskaya E."/>
        </authorList>
    </citation>
    <scope>NUCLEOTIDE SEQUENCE</scope>
</reference>
<dbReference type="AlphaFoldDB" id="A0A3B0TL33"/>
<accession>A0A3B0TL33</accession>
<sequence>MRNLINPCCIPALWKSITANLRPPAFKLPDNCPGGIRLNATPLSPKSFPVMFFLLLFLPLFDFAQLNIGDIAFTGYNSDNPDQFSFIATTFISGGEVIYFTDRGYADEKSPPGWTTTEGILKYTAPPAGLQSGDMVVISNSGGWLIVQGEGTFEKVNGTFSLSTVGDQVFAFQASDPVNDTPSFIAGIQMNNSSSVDELNWDNIDSTSTSSNETDLPDLLTNGINAIWVHFEGEKDNSKYNNTITQGTKSEVLASVNNNSNWVLNDTAPYVLGYPLTTSTASSGDWNNTSTWDAINGIPGKITDVTVNHSVTVTADCAGGSVVVASGASLMVNASKALTCSDTLYILSDASNSGSLIADGTINGAVTYKRYLTGARWHLVSSPVTGQSISGFLTDSGNSIAVNATEYGMMDYNTATDGWNSYFTAATAGGFTSGGGYSLRRSSDGAVSFTGAAPVLNTQVAVSAEGNGWNLAGNPYPSVINATQSAHSTDNFLTVNANSLDPSYAALYLWDEQTGYSGSQNHYAIINNAGSGSLNQDFIQAGQGFFIKVKAGVSTIDFTTAMRAHQAATPLKSEEAPWASVKLIARSGENQSSTLLYLREGMMLGLDVGYDAGILKSNPDFAFYSSLCEDNGVDFAIQCLPVVDTGKLVIPLGIDALPGTEVTFSAENSSLPNGFEVVMEDKVTDSFTPLGEKGSHYSATLNTNNEGRFYLHVGKNNLTGIQHPLRNVTIITRPAFGGICISGQVKHGSVARIFDLTGRLVATSELVHPGENKINFRNQLNGVYIICIDNGFYPIRKKFTWFLK</sequence>
<name>A0A3B0TL33_9ZZZZ</name>
<organism evidence="1">
    <name type="scientific">hydrothermal vent metagenome</name>
    <dbReference type="NCBI Taxonomy" id="652676"/>
    <lineage>
        <taxon>unclassified sequences</taxon>
        <taxon>metagenomes</taxon>
        <taxon>ecological metagenomes</taxon>
    </lineage>
</organism>
<gene>
    <name evidence="1" type="ORF">MNBD_BACTEROID01-689</name>
</gene>
<proteinExistence type="predicted"/>
<evidence type="ECO:0000313" key="1">
    <source>
        <dbReference type="EMBL" id="VAW19395.1"/>
    </source>
</evidence>
<evidence type="ECO:0008006" key="2">
    <source>
        <dbReference type="Google" id="ProtNLM"/>
    </source>
</evidence>
<protein>
    <recommendedName>
        <fullName evidence="2">Secretion system C-terminal sorting domain-containing protein</fullName>
    </recommendedName>
</protein>
<dbReference type="EMBL" id="UOEP01000098">
    <property type="protein sequence ID" value="VAW19395.1"/>
    <property type="molecule type" value="Genomic_DNA"/>
</dbReference>